<dbReference type="eggNOG" id="ENOG50334P7">
    <property type="taxonomic scope" value="Bacteria"/>
</dbReference>
<dbReference type="NCBIfam" id="NF047619">
    <property type="entry name" value="NADase_discoid"/>
    <property type="match status" value="1"/>
</dbReference>
<dbReference type="SUPFAM" id="SSF49785">
    <property type="entry name" value="Galactose-binding domain-like"/>
    <property type="match status" value="1"/>
</dbReference>
<evidence type="ECO:0000313" key="2">
    <source>
        <dbReference type="Proteomes" id="UP000054537"/>
    </source>
</evidence>
<keyword evidence="2" id="KW-1185">Reference proteome</keyword>
<name>A0A0A6UVW2_ACTUT</name>
<reference evidence="1 2" key="1">
    <citation type="submission" date="2014-10" db="EMBL/GenBank/DDBJ databases">
        <title>Draft genome sequence of Actinoplanes utahensis NRRL 12052.</title>
        <authorList>
            <person name="Velasco-Bucheli B."/>
            <person name="del Cerro C."/>
            <person name="Hormigo D."/>
            <person name="Garcia J.L."/>
            <person name="Acebal C."/>
            <person name="Arroyo M."/>
            <person name="de la Mata I."/>
        </authorList>
    </citation>
    <scope>NUCLEOTIDE SEQUENCE [LARGE SCALE GENOMIC DNA]</scope>
    <source>
        <strain evidence="1 2">NRRL 12052</strain>
    </source>
</reference>
<dbReference type="InterPro" id="IPR008979">
    <property type="entry name" value="Galactose-bd-like_sf"/>
</dbReference>
<proteinExistence type="predicted"/>
<sequence length="181" mass="19392">MRRLLAILLVLVLVALLAWAGLRYGPGLLETIRDRTATPKLITPSAVTASSAARGHDAQLVSDGLSNRYWAPAAGKGGGAWVELAFDKPIRVLSVIVHGGVSPQQQKYAADGRPADVLLSLWSRDGSRTDQRFHLVDRAGPQTFETAVGDVARMRLTIESGYGLGGGRVPAIGEIEVFRRP</sequence>
<dbReference type="Proteomes" id="UP000054537">
    <property type="component" value="Unassembled WGS sequence"/>
</dbReference>
<protein>
    <recommendedName>
        <fullName evidence="3">F5/8 type C domain-containing protein</fullName>
    </recommendedName>
</protein>
<organism evidence="1 2">
    <name type="scientific">Actinoplanes utahensis</name>
    <dbReference type="NCBI Taxonomy" id="1869"/>
    <lineage>
        <taxon>Bacteria</taxon>
        <taxon>Bacillati</taxon>
        <taxon>Actinomycetota</taxon>
        <taxon>Actinomycetes</taxon>
        <taxon>Micromonosporales</taxon>
        <taxon>Micromonosporaceae</taxon>
        <taxon>Actinoplanes</taxon>
    </lineage>
</organism>
<evidence type="ECO:0000313" key="1">
    <source>
        <dbReference type="EMBL" id="KHD79063.1"/>
    </source>
</evidence>
<accession>A0A0A6UVW2</accession>
<dbReference type="InterPro" id="IPR057561">
    <property type="entry name" value="NADase_transloc"/>
</dbReference>
<comment type="caution">
    <text evidence="1">The sequence shown here is derived from an EMBL/GenBank/DDBJ whole genome shotgun (WGS) entry which is preliminary data.</text>
</comment>
<dbReference type="Gene3D" id="2.60.120.260">
    <property type="entry name" value="Galactose-binding domain-like"/>
    <property type="match status" value="1"/>
</dbReference>
<gene>
    <name evidence="1" type="ORF">MB27_02315</name>
</gene>
<dbReference type="EMBL" id="JRTT01000002">
    <property type="protein sequence ID" value="KHD79063.1"/>
    <property type="molecule type" value="Genomic_DNA"/>
</dbReference>
<evidence type="ECO:0008006" key="3">
    <source>
        <dbReference type="Google" id="ProtNLM"/>
    </source>
</evidence>
<dbReference type="AlphaFoldDB" id="A0A0A6UVW2"/>
<dbReference type="STRING" id="1869.MB27_02315"/>